<dbReference type="SMART" id="SM00320">
    <property type="entry name" value="WD40"/>
    <property type="match status" value="1"/>
</dbReference>
<feature type="non-terminal residue" evidence="2">
    <location>
        <position position="1"/>
    </location>
</feature>
<dbReference type="EMBL" id="KQ244227">
    <property type="protein sequence ID" value="KNC74628.1"/>
    <property type="molecule type" value="Genomic_DNA"/>
</dbReference>
<accession>A0A0L0FF08</accession>
<dbReference type="Gene3D" id="2.130.10.10">
    <property type="entry name" value="YVTN repeat-like/Quinoprotein amine dehydrogenase"/>
    <property type="match status" value="1"/>
</dbReference>
<name>A0A0L0FF08_9EUKA</name>
<dbReference type="OrthoDB" id="10261640at2759"/>
<dbReference type="GeneID" id="25913334"/>
<gene>
    <name evidence="2" type="ORF">SARC_12830</name>
</gene>
<dbReference type="PANTHER" id="PTHR10856">
    <property type="entry name" value="CORONIN"/>
    <property type="match status" value="1"/>
</dbReference>
<dbReference type="SUPFAM" id="SSF50998">
    <property type="entry name" value="Quinoprotein alcohol dehydrogenase-like"/>
    <property type="match status" value="1"/>
</dbReference>
<keyword evidence="3" id="KW-1185">Reference proteome</keyword>
<feature type="domain" description="Anaphase-promoting complex subunit 4-like WD40" evidence="1">
    <location>
        <begin position="32"/>
        <end position="68"/>
    </location>
</feature>
<evidence type="ECO:0000259" key="1">
    <source>
        <dbReference type="Pfam" id="PF12894"/>
    </source>
</evidence>
<evidence type="ECO:0000313" key="2">
    <source>
        <dbReference type="EMBL" id="KNC74628.1"/>
    </source>
</evidence>
<dbReference type="InterPro" id="IPR011047">
    <property type="entry name" value="Quinoprotein_ADH-like_sf"/>
</dbReference>
<dbReference type="RefSeq" id="XP_014148530.1">
    <property type="nucleotide sequence ID" value="XM_014293055.1"/>
</dbReference>
<dbReference type="AlphaFoldDB" id="A0A0L0FF08"/>
<proteinExistence type="predicted"/>
<dbReference type="InterPro" id="IPR015943">
    <property type="entry name" value="WD40/YVTN_repeat-like_dom_sf"/>
</dbReference>
<dbReference type="Proteomes" id="UP000054560">
    <property type="component" value="Unassembled WGS sequence"/>
</dbReference>
<evidence type="ECO:0000313" key="3">
    <source>
        <dbReference type="Proteomes" id="UP000054560"/>
    </source>
</evidence>
<dbReference type="InterPro" id="IPR001680">
    <property type="entry name" value="WD40_rpt"/>
</dbReference>
<sequence>AFLTDDDICIWDATTGECHQTIRLGEGARPFSLTWSSDGNRIAAQCRDGKLRIFNSLSGECLKETEGHDSIRGGRLCYMNDDSLLVSTGFSKYVF</sequence>
<dbReference type="InterPro" id="IPR015505">
    <property type="entry name" value="Coronin"/>
</dbReference>
<reference evidence="2 3" key="1">
    <citation type="submission" date="2011-02" db="EMBL/GenBank/DDBJ databases">
        <title>The Genome Sequence of Sphaeroforma arctica JP610.</title>
        <authorList>
            <consortium name="The Broad Institute Genome Sequencing Platform"/>
            <person name="Russ C."/>
            <person name="Cuomo C."/>
            <person name="Young S.K."/>
            <person name="Zeng Q."/>
            <person name="Gargeya S."/>
            <person name="Alvarado L."/>
            <person name="Berlin A."/>
            <person name="Chapman S.B."/>
            <person name="Chen Z."/>
            <person name="Freedman E."/>
            <person name="Gellesch M."/>
            <person name="Goldberg J."/>
            <person name="Griggs A."/>
            <person name="Gujja S."/>
            <person name="Heilman E."/>
            <person name="Heiman D."/>
            <person name="Howarth C."/>
            <person name="Mehta T."/>
            <person name="Neiman D."/>
            <person name="Pearson M."/>
            <person name="Roberts A."/>
            <person name="Saif S."/>
            <person name="Shea T."/>
            <person name="Shenoy N."/>
            <person name="Sisk P."/>
            <person name="Stolte C."/>
            <person name="Sykes S."/>
            <person name="White J."/>
            <person name="Yandava C."/>
            <person name="Burger G."/>
            <person name="Gray M.W."/>
            <person name="Holland P.W.H."/>
            <person name="King N."/>
            <person name="Lang F.B.F."/>
            <person name="Roger A.J."/>
            <person name="Ruiz-Trillo I."/>
            <person name="Haas B."/>
            <person name="Nusbaum C."/>
            <person name="Birren B."/>
        </authorList>
    </citation>
    <scope>NUCLEOTIDE SEQUENCE [LARGE SCALE GENOMIC DNA]</scope>
    <source>
        <strain evidence="2 3">JP610</strain>
    </source>
</reference>
<protein>
    <recommendedName>
        <fullName evidence="1">Anaphase-promoting complex subunit 4-like WD40 domain-containing protein</fullName>
    </recommendedName>
</protein>
<organism evidence="2 3">
    <name type="scientific">Sphaeroforma arctica JP610</name>
    <dbReference type="NCBI Taxonomy" id="667725"/>
    <lineage>
        <taxon>Eukaryota</taxon>
        <taxon>Ichthyosporea</taxon>
        <taxon>Ichthyophonida</taxon>
        <taxon>Sphaeroforma</taxon>
    </lineage>
</organism>
<dbReference type="InterPro" id="IPR024977">
    <property type="entry name" value="Apc4-like_WD40_dom"/>
</dbReference>
<dbReference type="Pfam" id="PF12894">
    <property type="entry name" value="ANAPC4_WD40"/>
    <property type="match status" value="1"/>
</dbReference>